<feature type="region of interest" description="Disordered" evidence="1">
    <location>
        <begin position="119"/>
        <end position="156"/>
    </location>
</feature>
<dbReference type="GeneID" id="64671309"/>
<accession>A0AAD4E614</accession>
<name>A0AAD4E614_9AGAM</name>
<evidence type="ECO:0000313" key="3">
    <source>
        <dbReference type="Proteomes" id="UP001195769"/>
    </source>
</evidence>
<proteinExistence type="predicted"/>
<dbReference type="AlphaFoldDB" id="A0AAD4E614"/>
<comment type="caution">
    <text evidence="2">The sequence shown here is derived from an EMBL/GenBank/DDBJ whole genome shotgun (WGS) entry which is preliminary data.</text>
</comment>
<gene>
    <name evidence="2" type="ORF">F5891DRAFT_980516</name>
</gene>
<keyword evidence="3" id="KW-1185">Reference proteome</keyword>
<evidence type="ECO:0000256" key="1">
    <source>
        <dbReference type="SAM" id="MobiDB-lite"/>
    </source>
</evidence>
<dbReference type="RefSeq" id="XP_041225821.1">
    <property type="nucleotide sequence ID" value="XM_041377011.1"/>
</dbReference>
<dbReference type="Proteomes" id="UP001195769">
    <property type="component" value="Unassembled WGS sequence"/>
</dbReference>
<organism evidence="2 3">
    <name type="scientific">Suillus fuscotomentosus</name>
    <dbReference type="NCBI Taxonomy" id="1912939"/>
    <lineage>
        <taxon>Eukaryota</taxon>
        <taxon>Fungi</taxon>
        <taxon>Dikarya</taxon>
        <taxon>Basidiomycota</taxon>
        <taxon>Agaricomycotina</taxon>
        <taxon>Agaricomycetes</taxon>
        <taxon>Agaricomycetidae</taxon>
        <taxon>Boletales</taxon>
        <taxon>Suillineae</taxon>
        <taxon>Suillaceae</taxon>
        <taxon>Suillus</taxon>
    </lineage>
</organism>
<protein>
    <submittedName>
        <fullName evidence="2">Uncharacterized protein</fullName>
    </submittedName>
</protein>
<reference evidence="2" key="1">
    <citation type="journal article" date="2020" name="New Phytol.">
        <title>Comparative genomics reveals dynamic genome evolution in host specialist ectomycorrhizal fungi.</title>
        <authorList>
            <person name="Lofgren L.A."/>
            <person name="Nguyen N.H."/>
            <person name="Vilgalys R."/>
            <person name="Ruytinx J."/>
            <person name="Liao H.L."/>
            <person name="Branco S."/>
            <person name="Kuo A."/>
            <person name="LaButti K."/>
            <person name="Lipzen A."/>
            <person name="Andreopoulos W."/>
            <person name="Pangilinan J."/>
            <person name="Riley R."/>
            <person name="Hundley H."/>
            <person name="Na H."/>
            <person name="Barry K."/>
            <person name="Grigoriev I.V."/>
            <person name="Stajich J.E."/>
            <person name="Kennedy P.G."/>
        </authorList>
    </citation>
    <scope>NUCLEOTIDE SEQUENCE</scope>
    <source>
        <strain evidence="2">FC203</strain>
    </source>
</reference>
<evidence type="ECO:0000313" key="2">
    <source>
        <dbReference type="EMBL" id="KAG1900245.1"/>
    </source>
</evidence>
<sequence>MSSVTNTTCTTANQTFCKAGKRMEELLQTALQLDPTNPRNMPIVVDMAKMLSHAFTMFATQAKSIPLIVLSAATELQEHLDTSFCKVITTPVWTNICRDNPRNTRSPLYPLSVSFAQPAPPATPPIAGPSQFSGALPQEPVMSVEKGQRQGKSKPC</sequence>
<dbReference type="EMBL" id="JABBWK010000028">
    <property type="protein sequence ID" value="KAG1900245.1"/>
    <property type="molecule type" value="Genomic_DNA"/>
</dbReference>